<feature type="transmembrane region" description="Helical" evidence="7">
    <location>
        <begin position="401"/>
        <end position="421"/>
    </location>
</feature>
<dbReference type="Pfam" id="PF07690">
    <property type="entry name" value="MFS_1"/>
    <property type="match status" value="1"/>
</dbReference>
<reference evidence="9" key="1">
    <citation type="submission" date="2021-02" db="EMBL/GenBank/DDBJ databases">
        <title>Draft genome sequence of Microbispora sp. RL4-1S isolated from rice leaves in Thailand.</title>
        <authorList>
            <person name="Muangham S."/>
            <person name="Duangmal K."/>
        </authorList>
    </citation>
    <scope>NUCLEOTIDE SEQUENCE</scope>
    <source>
        <strain evidence="9">RL4-1S</strain>
    </source>
</reference>
<dbReference type="AlphaFoldDB" id="A0A941AIF6"/>
<dbReference type="EMBL" id="JAFCNB010000003">
    <property type="protein sequence ID" value="MBP2703797.1"/>
    <property type="molecule type" value="Genomic_DNA"/>
</dbReference>
<protein>
    <submittedName>
        <fullName evidence="9">MFS transporter</fullName>
    </submittedName>
</protein>
<comment type="caution">
    <text evidence="9">The sequence shown here is derived from an EMBL/GenBank/DDBJ whole genome shotgun (WGS) entry which is preliminary data.</text>
</comment>
<dbReference type="PROSITE" id="PS50850">
    <property type="entry name" value="MFS"/>
    <property type="match status" value="1"/>
</dbReference>
<name>A0A941AIF6_9ACTN</name>
<keyword evidence="10" id="KW-1185">Reference proteome</keyword>
<dbReference type="GO" id="GO:0022857">
    <property type="term" value="F:transmembrane transporter activity"/>
    <property type="evidence" value="ECO:0007669"/>
    <property type="project" value="InterPro"/>
</dbReference>
<keyword evidence="2" id="KW-0813">Transport</keyword>
<dbReference type="InterPro" id="IPR050171">
    <property type="entry name" value="MFS_Transporters"/>
</dbReference>
<evidence type="ECO:0000256" key="4">
    <source>
        <dbReference type="ARBA" id="ARBA00022692"/>
    </source>
</evidence>
<feature type="transmembrane region" description="Helical" evidence="7">
    <location>
        <begin position="279"/>
        <end position="301"/>
    </location>
</feature>
<evidence type="ECO:0000259" key="8">
    <source>
        <dbReference type="PROSITE" id="PS50850"/>
    </source>
</evidence>
<evidence type="ECO:0000256" key="5">
    <source>
        <dbReference type="ARBA" id="ARBA00022989"/>
    </source>
</evidence>
<feature type="transmembrane region" description="Helical" evidence="7">
    <location>
        <begin position="336"/>
        <end position="358"/>
    </location>
</feature>
<feature type="transmembrane region" description="Helical" evidence="7">
    <location>
        <begin position="370"/>
        <end position="395"/>
    </location>
</feature>
<feature type="transmembrane region" description="Helical" evidence="7">
    <location>
        <begin position="205"/>
        <end position="225"/>
    </location>
</feature>
<evidence type="ECO:0000256" key="2">
    <source>
        <dbReference type="ARBA" id="ARBA00022448"/>
    </source>
</evidence>
<feature type="transmembrane region" description="Helical" evidence="7">
    <location>
        <begin position="171"/>
        <end position="193"/>
    </location>
</feature>
<keyword evidence="3" id="KW-1003">Cell membrane</keyword>
<feature type="domain" description="Major facilitator superfamily (MFS) profile" evidence="8">
    <location>
        <begin position="40"/>
        <end position="426"/>
    </location>
</feature>
<dbReference type="InterPro" id="IPR011701">
    <property type="entry name" value="MFS"/>
</dbReference>
<evidence type="ECO:0000313" key="10">
    <source>
        <dbReference type="Proteomes" id="UP000674234"/>
    </source>
</evidence>
<comment type="subcellular location">
    <subcellularLocation>
        <location evidence="1">Cell membrane</location>
        <topology evidence="1">Multi-pass membrane protein</topology>
    </subcellularLocation>
</comment>
<accession>A0A941AIF6</accession>
<keyword evidence="4 7" id="KW-0812">Transmembrane</keyword>
<evidence type="ECO:0000256" key="1">
    <source>
        <dbReference type="ARBA" id="ARBA00004651"/>
    </source>
</evidence>
<feature type="transmembrane region" description="Helical" evidence="7">
    <location>
        <begin position="40"/>
        <end position="57"/>
    </location>
</feature>
<dbReference type="SUPFAM" id="SSF103473">
    <property type="entry name" value="MFS general substrate transporter"/>
    <property type="match status" value="1"/>
</dbReference>
<dbReference type="Gene3D" id="1.20.1250.20">
    <property type="entry name" value="MFS general substrate transporter like domains"/>
    <property type="match status" value="1"/>
</dbReference>
<evidence type="ECO:0000256" key="7">
    <source>
        <dbReference type="SAM" id="Phobius"/>
    </source>
</evidence>
<organism evidence="9 10">
    <name type="scientific">Microbispora oryzae</name>
    <dbReference type="NCBI Taxonomy" id="2806554"/>
    <lineage>
        <taxon>Bacteria</taxon>
        <taxon>Bacillati</taxon>
        <taxon>Actinomycetota</taxon>
        <taxon>Actinomycetes</taxon>
        <taxon>Streptosporangiales</taxon>
        <taxon>Streptosporangiaceae</taxon>
        <taxon>Microbispora</taxon>
    </lineage>
</organism>
<feature type="transmembrane region" description="Helical" evidence="7">
    <location>
        <begin position="140"/>
        <end position="159"/>
    </location>
</feature>
<dbReference type="PANTHER" id="PTHR23517">
    <property type="entry name" value="RESISTANCE PROTEIN MDTM, PUTATIVE-RELATED-RELATED"/>
    <property type="match status" value="1"/>
</dbReference>
<dbReference type="RefSeq" id="WP_210155075.1">
    <property type="nucleotide sequence ID" value="NZ_JAFCNB010000003.1"/>
</dbReference>
<evidence type="ECO:0000313" key="9">
    <source>
        <dbReference type="EMBL" id="MBP2703797.1"/>
    </source>
</evidence>
<evidence type="ECO:0000256" key="6">
    <source>
        <dbReference type="ARBA" id="ARBA00023136"/>
    </source>
</evidence>
<keyword evidence="6 7" id="KW-0472">Membrane</keyword>
<feature type="transmembrane region" description="Helical" evidence="7">
    <location>
        <begin position="246"/>
        <end position="273"/>
    </location>
</feature>
<feature type="transmembrane region" description="Helical" evidence="7">
    <location>
        <begin position="107"/>
        <end position="128"/>
    </location>
</feature>
<feature type="transmembrane region" description="Helical" evidence="7">
    <location>
        <begin position="313"/>
        <end position="330"/>
    </location>
</feature>
<proteinExistence type="predicted"/>
<evidence type="ECO:0000256" key="3">
    <source>
        <dbReference type="ARBA" id="ARBA00022475"/>
    </source>
</evidence>
<gene>
    <name evidence="9" type="ORF">JOL79_08265</name>
</gene>
<dbReference type="PANTHER" id="PTHR23517:SF13">
    <property type="entry name" value="MAJOR FACILITATOR SUPERFAMILY MFS_1"/>
    <property type="match status" value="1"/>
</dbReference>
<dbReference type="InterPro" id="IPR020846">
    <property type="entry name" value="MFS_dom"/>
</dbReference>
<dbReference type="Proteomes" id="UP000674234">
    <property type="component" value="Unassembled WGS sequence"/>
</dbReference>
<keyword evidence="5 7" id="KW-1133">Transmembrane helix</keyword>
<feature type="transmembrane region" description="Helical" evidence="7">
    <location>
        <begin position="77"/>
        <end position="95"/>
    </location>
</feature>
<sequence>MPVVTSSRAGERRSRERGGRLSLRGLSQHRLFPRGLSPRAAFWFTAAAFAAQMGFGTAPTPLWPLYEARDGFGPTTVTIAFALLVVGAAVSFLVLGHLSDRYGRRRVIIPALLVAIASALVLLLWPALPGLLIGRLMTGLALGLMASTATTYITDLHALAYPDRRGSAVPALVATVANLGGLALGPLVAGVVAQWAPRPLVSVQGAFAVALAVLLALVAGGPETVGTRAPARERPARFALRPEGGWGFAAAGGLGAAAFATFGLFSSLGAVMIHDRLGISSPFAGALPGFVTFLASAVAQLGAGRVTARRPPVTGVVLLPVGLALVAVSLGHPMLWLYLVASAIAGAAAGLLFKAGVGEAGRVAAPASRAGVLAVFFVVSYVGMGLPVILFSVAAEYAGPLPAMIGFAAALSAGAALATAAQRRRPGWGS</sequence>
<dbReference type="GO" id="GO:0005886">
    <property type="term" value="C:plasma membrane"/>
    <property type="evidence" value="ECO:0007669"/>
    <property type="project" value="UniProtKB-SubCell"/>
</dbReference>
<dbReference type="InterPro" id="IPR036259">
    <property type="entry name" value="MFS_trans_sf"/>
</dbReference>